<feature type="region of interest" description="Disordered" evidence="1">
    <location>
        <begin position="30"/>
        <end position="192"/>
    </location>
</feature>
<reference evidence="4" key="1">
    <citation type="submission" date="2022-11" db="UniProtKB">
        <authorList>
            <consortium name="WormBaseParasite"/>
        </authorList>
    </citation>
    <scope>IDENTIFICATION</scope>
</reference>
<protein>
    <submittedName>
        <fullName evidence="4">Uncharacterized protein</fullName>
    </submittedName>
</protein>
<evidence type="ECO:0000256" key="2">
    <source>
        <dbReference type="SAM" id="SignalP"/>
    </source>
</evidence>
<feature type="compositionally biased region" description="Polar residues" evidence="1">
    <location>
        <begin position="70"/>
        <end position="79"/>
    </location>
</feature>
<feature type="chain" id="PRO_5037411201" evidence="2">
    <location>
        <begin position="24"/>
        <end position="192"/>
    </location>
</feature>
<evidence type="ECO:0000313" key="3">
    <source>
        <dbReference type="Proteomes" id="UP000887574"/>
    </source>
</evidence>
<evidence type="ECO:0000313" key="4">
    <source>
        <dbReference type="WBParaSite" id="jg4802"/>
    </source>
</evidence>
<feature type="compositionally biased region" description="Polar residues" evidence="1">
    <location>
        <begin position="100"/>
        <end position="109"/>
    </location>
</feature>
<keyword evidence="2" id="KW-0732">Signal</keyword>
<feature type="signal peptide" evidence="2">
    <location>
        <begin position="1"/>
        <end position="23"/>
    </location>
</feature>
<dbReference type="WBParaSite" id="jg4802">
    <property type="protein sequence ID" value="jg4802"/>
    <property type="gene ID" value="jg4802"/>
</dbReference>
<organism evidence="3 4">
    <name type="scientific">Ditylenchus dipsaci</name>
    <dbReference type="NCBI Taxonomy" id="166011"/>
    <lineage>
        <taxon>Eukaryota</taxon>
        <taxon>Metazoa</taxon>
        <taxon>Ecdysozoa</taxon>
        <taxon>Nematoda</taxon>
        <taxon>Chromadorea</taxon>
        <taxon>Rhabditida</taxon>
        <taxon>Tylenchina</taxon>
        <taxon>Tylenchomorpha</taxon>
        <taxon>Sphaerularioidea</taxon>
        <taxon>Anguinidae</taxon>
        <taxon>Anguininae</taxon>
        <taxon>Ditylenchus</taxon>
    </lineage>
</organism>
<dbReference type="AlphaFoldDB" id="A0A915EB67"/>
<name>A0A915EB67_9BILA</name>
<dbReference type="Proteomes" id="UP000887574">
    <property type="component" value="Unplaced"/>
</dbReference>
<sequence>MKLFQLPIALFLCSLLFVQLVKGQVEGELDAEDGLGGNDMTQKAEEEALGGEGLPEGTMPDEGGLDDEQQQPSDITNLENEGGDSGLGLQRDPTEELANSEVSQSSTFDAPTGSVDDAGTMENVPEEPILQQEAQAEETPEVQVAEPEQAKLEPSSNNKGKTDGAAKTDPQHKQEKAAETGKPERTKIRKKR</sequence>
<evidence type="ECO:0000256" key="1">
    <source>
        <dbReference type="SAM" id="MobiDB-lite"/>
    </source>
</evidence>
<feature type="compositionally biased region" description="Basic and acidic residues" evidence="1">
    <location>
        <begin position="160"/>
        <end position="186"/>
    </location>
</feature>
<keyword evidence="3" id="KW-1185">Reference proteome</keyword>
<proteinExistence type="predicted"/>
<accession>A0A915EB67</accession>